<keyword evidence="3" id="KW-1185">Reference proteome</keyword>
<evidence type="ECO:0000313" key="3">
    <source>
        <dbReference type="Proteomes" id="UP000650467"/>
    </source>
</evidence>
<feature type="signal peptide" evidence="1">
    <location>
        <begin position="1"/>
        <end position="23"/>
    </location>
</feature>
<dbReference type="EMBL" id="JAEHOC010000046">
    <property type="protein sequence ID" value="KAG2426661.1"/>
    <property type="molecule type" value="Genomic_DNA"/>
</dbReference>
<reference evidence="2" key="1">
    <citation type="journal article" date="2020" name="bioRxiv">
        <title>Comparative genomics of Chlamydomonas.</title>
        <authorList>
            <person name="Craig R.J."/>
            <person name="Hasan A.R."/>
            <person name="Ness R.W."/>
            <person name="Keightley P.D."/>
        </authorList>
    </citation>
    <scope>NUCLEOTIDE SEQUENCE</scope>
    <source>
        <strain evidence="2">SAG 7.73</strain>
    </source>
</reference>
<dbReference type="AlphaFoldDB" id="A0A835SJF1"/>
<dbReference type="OrthoDB" id="555567at2759"/>
<accession>A0A835SJF1</accession>
<dbReference type="Proteomes" id="UP000650467">
    <property type="component" value="Unassembled WGS sequence"/>
</dbReference>
<gene>
    <name evidence="2" type="ORF">HXX76_012972</name>
</gene>
<keyword evidence="1" id="KW-0732">Signal</keyword>
<evidence type="ECO:0000256" key="1">
    <source>
        <dbReference type="SAM" id="SignalP"/>
    </source>
</evidence>
<sequence>MRRSTAAALVAIAALLAFTAADARKASIVSGFGTAGRNLLQTCPNNGNSAFCQTFFSTCSRITCSSGVLKIDLLVGSPGCKGASDTYSWAACVKSDGTKCGTITSPFPSGCSTSASYCNSVGTGVKSVSYTVDSSLIGTTVGIQVHDGQFGGLGTDICSYTVATIPTPSGDNDGCAGGNNCQVCETRGTCPATSFFTAAGIPNVDSCTPCTAKDCLVETNPSDFSNPLTAQNFLTTYNCLAKPNGVFSAVNPITGQTQSYTLYPPMVTTTYAGLNNYFAAATSTGAAVAVACYTDISYTTVANYLYISRVVTAADNFKCLTCKWFAVYTVAPGVCRCSSDTAWAIPLASIMETIPINATETLLPASVSAPAGSTVYWNPRSDSTKANAWGGFFRILPGNSHNTALEYTFDVCAGCGRNRVEKGFIFGRIKFQITTASGQTSISTFLTPAGAPDAKSTSSVLHFFQSFAAPPSLSPGQFQKFTDITAVTTPFGYGTSWSATKVITGDVKTNGVTTKVPTSGFPNGLYVAIHLTVGGSYCSA</sequence>
<name>A0A835SJF1_CHLIN</name>
<proteinExistence type="predicted"/>
<comment type="caution">
    <text evidence="2">The sequence shown here is derived from an EMBL/GenBank/DDBJ whole genome shotgun (WGS) entry which is preliminary data.</text>
</comment>
<feature type="chain" id="PRO_5032875373" evidence="1">
    <location>
        <begin position="24"/>
        <end position="540"/>
    </location>
</feature>
<protein>
    <submittedName>
        <fullName evidence="2">Uncharacterized protein</fullName>
    </submittedName>
</protein>
<organism evidence="2 3">
    <name type="scientific">Chlamydomonas incerta</name>
    <dbReference type="NCBI Taxonomy" id="51695"/>
    <lineage>
        <taxon>Eukaryota</taxon>
        <taxon>Viridiplantae</taxon>
        <taxon>Chlorophyta</taxon>
        <taxon>core chlorophytes</taxon>
        <taxon>Chlorophyceae</taxon>
        <taxon>CS clade</taxon>
        <taxon>Chlamydomonadales</taxon>
        <taxon>Chlamydomonadaceae</taxon>
        <taxon>Chlamydomonas</taxon>
    </lineage>
</organism>
<evidence type="ECO:0000313" key="2">
    <source>
        <dbReference type="EMBL" id="KAG2426661.1"/>
    </source>
</evidence>